<gene>
    <name evidence="1" type="ORF">GQ607_001774</name>
</gene>
<dbReference type="AlphaFoldDB" id="A0A8H3WQF9"/>
<organism evidence="1 2">
    <name type="scientific">Colletotrichum asianum</name>
    <dbReference type="NCBI Taxonomy" id="702518"/>
    <lineage>
        <taxon>Eukaryota</taxon>
        <taxon>Fungi</taxon>
        <taxon>Dikarya</taxon>
        <taxon>Ascomycota</taxon>
        <taxon>Pezizomycotina</taxon>
        <taxon>Sordariomycetes</taxon>
        <taxon>Hypocreomycetidae</taxon>
        <taxon>Glomerellales</taxon>
        <taxon>Glomerellaceae</taxon>
        <taxon>Colletotrichum</taxon>
        <taxon>Colletotrichum gloeosporioides species complex</taxon>
    </lineage>
</organism>
<dbReference type="EMBL" id="WOWK01000005">
    <property type="protein sequence ID" value="KAF0330905.1"/>
    <property type="molecule type" value="Genomic_DNA"/>
</dbReference>
<comment type="caution">
    <text evidence="1">The sequence shown here is derived from an EMBL/GenBank/DDBJ whole genome shotgun (WGS) entry which is preliminary data.</text>
</comment>
<protein>
    <submittedName>
        <fullName evidence="1">Uncharacterized protein</fullName>
    </submittedName>
</protein>
<sequence length="249" mass="28592">MLSPLASPQALRLSWRLQGPLSESLFVVRDWDAQDPPHELFTTQNLTGNILWHAISQEALTEPRIKTTSVHADVSKRWQSEWIEWHFNDDDCVYGELLDDLHYESECSSSEGDEENDDGDEGELLRCCDTDRPKQALSLVIEASNMEYITIHAYVSALHPWLMRLRQDITRADNMLGDRKPEEYEHLVVDVTNPQYLSIIDEKRFLGYRYTGPSVQMSMSQEHAYLLSNVLTLDIPPFRNIPRAGGDSV</sequence>
<evidence type="ECO:0000313" key="2">
    <source>
        <dbReference type="Proteomes" id="UP000434172"/>
    </source>
</evidence>
<dbReference type="OrthoDB" id="3944545at2759"/>
<reference evidence="1 2" key="1">
    <citation type="submission" date="2019-12" db="EMBL/GenBank/DDBJ databases">
        <title>A genome sequence resource for the geographically widespread anthracnose pathogen Colletotrichum asianum.</title>
        <authorList>
            <person name="Meng Y."/>
        </authorList>
    </citation>
    <scope>NUCLEOTIDE SEQUENCE [LARGE SCALE GENOMIC DNA]</scope>
    <source>
        <strain evidence="1 2">ICMP 18580</strain>
    </source>
</reference>
<proteinExistence type="predicted"/>
<dbReference type="Proteomes" id="UP000434172">
    <property type="component" value="Unassembled WGS sequence"/>
</dbReference>
<evidence type="ECO:0000313" key="1">
    <source>
        <dbReference type="EMBL" id="KAF0330905.1"/>
    </source>
</evidence>
<name>A0A8H3WQF9_9PEZI</name>
<accession>A0A8H3WQF9</accession>
<keyword evidence="2" id="KW-1185">Reference proteome</keyword>